<feature type="transmembrane region" description="Helical" evidence="1">
    <location>
        <begin position="60"/>
        <end position="80"/>
    </location>
</feature>
<feature type="transmembrane region" description="Helical" evidence="1">
    <location>
        <begin position="787"/>
        <end position="804"/>
    </location>
</feature>
<protein>
    <submittedName>
        <fullName evidence="4">NACHT domain-containing protein</fullName>
    </submittedName>
</protein>
<dbReference type="Proteomes" id="UP001158058">
    <property type="component" value="Unassembled WGS sequence"/>
</dbReference>
<evidence type="ECO:0000313" key="4">
    <source>
        <dbReference type="EMBL" id="MDH0140754.1"/>
    </source>
</evidence>
<feature type="transmembrane region" description="Helical" evidence="1">
    <location>
        <begin position="31"/>
        <end position="48"/>
    </location>
</feature>
<dbReference type="RefSeq" id="WP_279999138.1">
    <property type="nucleotide sequence ID" value="NZ_JAODZF010000001.1"/>
</dbReference>
<feature type="transmembrane region" description="Helical" evidence="1">
    <location>
        <begin position="729"/>
        <end position="756"/>
    </location>
</feature>
<sequence length="998" mass="112991">MSANHKLLLLVLTGSVFAFLAAYYFSPFAAVLAAILSLIIIYILRPLVMPAGYGANRIRTLCIVLAFALVGSWGFWSAFIDSFLKSLLNDTFIMSAIPLLGELTLAGSPSVMVLVFFFGCIFVVNYYMRDGTIASGHPESIKKQFPGLEFNKQLDSFCTNLRGHLRKLDNESNWSPDYYTELEAEVEAISSKFGAKRRKSVNLQDAIRSDRVSKSFLVLGAPGAGKSVALRKLAIDMLGEVGKSGRVPIYINLREWPLNFESRDAGGKISTQELERFVVESLKERGDVFTEQFIDTYFRDLWLHGRLFFIFDSFDEIPELLDSDESSESIAALSDVISRFISSSKDSRGVLASRVFRKPTHAFLSEKTLEIRPLSDAAIANALNRFKGFTNNLRQEMFTRRNDLIPVARNPFLMALLGAWVDAESCLPDNQFQIYESYLRKRLLLCKAKMQQKNLSMEDVLDTAKKIAWFVFESPEHGIEAPVAAIADNVESDKTLEVIDVLAHARLARISAGDARTFAFVHRRFMEYFVTVKLLESPQDVPVDHIPTDSRGRDALVLYAQLCDAEEASRLAEICWSEIQAGFSNSEFMLRGIHCLRFLVDAFSSRRIVISSFSDSLAEFVEKHVVAGNNILLAKLCLEATGLLPEQRSISIIEAAITSSDKWLQETAFRACRYLPKMKKELESKISEYVECIPDYEFWLMRKNLMFTLSMAESLQGVHKVTKRRLINLYISAFAFLMSAVFFPSIFIAVFLMIAFMHSLSKISDAFMHDGPASYKGNDQPFRRSRFMFGVMFLSYGFLAVSELKVDDFSVFLSAAGSLVLDDFWFYLFFASLGAAMFDWSYFRVLLKGMVGEDGGFWRTLLYVVFAAGGGLAFIALLTFLMEHQWAKYLIYGVGVIFALVLALILLGGVSKIIYSYFMDLRSFARLEFSERMDRAKIVELLDKFKTEYFKLKFIYKLDACRVQAAGEWPDNFKFGAGVGEEITELAKLEERWLKLDR</sequence>
<dbReference type="Gene3D" id="3.40.50.300">
    <property type="entry name" value="P-loop containing nucleotide triphosphate hydrolases"/>
    <property type="match status" value="1"/>
</dbReference>
<evidence type="ECO:0000256" key="1">
    <source>
        <dbReference type="SAM" id="Phobius"/>
    </source>
</evidence>
<evidence type="ECO:0000259" key="2">
    <source>
        <dbReference type="Pfam" id="PF05729"/>
    </source>
</evidence>
<dbReference type="Pfam" id="PF05729">
    <property type="entry name" value="NACHT"/>
    <property type="match status" value="1"/>
</dbReference>
<feature type="domain" description="NACHT C-terminal Helical" evidence="3">
    <location>
        <begin position="930"/>
        <end position="997"/>
    </location>
</feature>
<keyword evidence="1" id="KW-1133">Transmembrane helix</keyword>
<dbReference type="InterPro" id="IPR027417">
    <property type="entry name" value="P-loop_NTPase"/>
</dbReference>
<dbReference type="Pfam" id="PF22729">
    <property type="entry name" value="NCH3"/>
    <property type="match status" value="1"/>
</dbReference>
<comment type="caution">
    <text evidence="4">The sequence shown here is derived from an EMBL/GenBank/DDBJ whole genome shotgun (WGS) entry which is preliminary data.</text>
</comment>
<feature type="transmembrane region" description="Helical" evidence="1">
    <location>
        <begin position="857"/>
        <end position="878"/>
    </location>
</feature>
<dbReference type="InterPro" id="IPR007111">
    <property type="entry name" value="NACHT_NTPase"/>
</dbReference>
<dbReference type="EMBL" id="JAODZF010000001">
    <property type="protein sequence ID" value="MDH0140754.1"/>
    <property type="molecule type" value="Genomic_DNA"/>
</dbReference>
<keyword evidence="1" id="KW-0472">Membrane</keyword>
<dbReference type="InterPro" id="IPR054736">
    <property type="entry name" value="NCH3"/>
</dbReference>
<feature type="transmembrane region" description="Helical" evidence="1">
    <location>
        <begin position="111"/>
        <end position="128"/>
    </location>
</feature>
<evidence type="ECO:0000313" key="5">
    <source>
        <dbReference type="Proteomes" id="UP001158058"/>
    </source>
</evidence>
<proteinExistence type="predicted"/>
<reference evidence="4" key="1">
    <citation type="submission" date="2022-09" db="EMBL/GenBank/DDBJ databases">
        <title>Intensive care unit water sources are persistently colonized with multi-drug resistant bacteria and are the site of extensive horizontal gene transfer of antibiotic resistance genes.</title>
        <authorList>
            <person name="Diorio-Toth L."/>
        </authorList>
    </citation>
    <scope>NUCLEOTIDE SEQUENCE</scope>
    <source>
        <strain evidence="4">GD04146</strain>
    </source>
</reference>
<accession>A0AB73HSN7</accession>
<dbReference type="AlphaFoldDB" id="A0AB73HSN7"/>
<feature type="domain" description="NACHT" evidence="2">
    <location>
        <begin position="217"/>
        <end position="385"/>
    </location>
</feature>
<name>A0AB73HSN7_AQUAC</name>
<dbReference type="SUPFAM" id="SSF52540">
    <property type="entry name" value="P-loop containing nucleoside triphosphate hydrolases"/>
    <property type="match status" value="1"/>
</dbReference>
<evidence type="ECO:0000259" key="3">
    <source>
        <dbReference type="Pfam" id="PF22729"/>
    </source>
</evidence>
<feature type="transmembrane region" description="Helical" evidence="1">
    <location>
        <begin position="7"/>
        <end position="25"/>
    </location>
</feature>
<organism evidence="4 5">
    <name type="scientific">Aquipseudomonas alcaligenes</name>
    <name type="common">Pseudomonas alcaligenes</name>
    <dbReference type="NCBI Taxonomy" id="43263"/>
    <lineage>
        <taxon>Bacteria</taxon>
        <taxon>Pseudomonadati</taxon>
        <taxon>Pseudomonadota</taxon>
        <taxon>Gammaproteobacteria</taxon>
        <taxon>Pseudomonadales</taxon>
        <taxon>Pseudomonadaceae</taxon>
        <taxon>Aquipseudomonas</taxon>
    </lineage>
</organism>
<gene>
    <name evidence="4" type="ORF">N7380_00355</name>
</gene>
<keyword evidence="1" id="KW-0812">Transmembrane</keyword>
<feature type="transmembrane region" description="Helical" evidence="1">
    <location>
        <begin position="890"/>
        <end position="915"/>
    </location>
</feature>